<comment type="caution">
    <text evidence="9">The sequence shown here is derived from an EMBL/GenBank/DDBJ whole genome shotgun (WGS) entry which is preliminary data.</text>
</comment>
<dbReference type="CDD" id="cd08278">
    <property type="entry name" value="benzyl_alcohol_DH"/>
    <property type="match status" value="1"/>
</dbReference>
<dbReference type="GO" id="GO:0016491">
    <property type="term" value="F:oxidoreductase activity"/>
    <property type="evidence" value="ECO:0007669"/>
    <property type="project" value="UniProtKB-KW"/>
</dbReference>
<evidence type="ECO:0000256" key="2">
    <source>
        <dbReference type="ARBA" id="ARBA00008072"/>
    </source>
</evidence>
<evidence type="ECO:0000256" key="3">
    <source>
        <dbReference type="ARBA" id="ARBA00022723"/>
    </source>
</evidence>
<dbReference type="Gene3D" id="3.90.180.10">
    <property type="entry name" value="Medium-chain alcohol dehydrogenases, catalytic domain"/>
    <property type="match status" value="1"/>
</dbReference>
<keyword evidence="4 6" id="KW-0862">Zinc</keyword>
<gene>
    <name evidence="9" type="ORF">GIS00_00795</name>
</gene>
<evidence type="ECO:0000256" key="4">
    <source>
        <dbReference type="ARBA" id="ARBA00022833"/>
    </source>
</evidence>
<evidence type="ECO:0000313" key="9">
    <source>
        <dbReference type="EMBL" id="MTD12480.1"/>
    </source>
</evidence>
<dbReference type="EMBL" id="WLYK01000001">
    <property type="protein sequence ID" value="MTD12480.1"/>
    <property type="molecule type" value="Genomic_DNA"/>
</dbReference>
<keyword evidence="3 6" id="KW-0479">Metal-binding</keyword>
<evidence type="ECO:0000259" key="8">
    <source>
        <dbReference type="Pfam" id="PF08240"/>
    </source>
</evidence>
<feature type="domain" description="Alcohol dehydrogenase-like N-terminal" evidence="8">
    <location>
        <begin position="26"/>
        <end position="154"/>
    </location>
</feature>
<feature type="domain" description="Alcohol dehydrogenase-like C-terminal" evidence="7">
    <location>
        <begin position="196"/>
        <end position="316"/>
    </location>
</feature>
<evidence type="ECO:0000256" key="1">
    <source>
        <dbReference type="ARBA" id="ARBA00001947"/>
    </source>
</evidence>
<dbReference type="RefSeq" id="WP_154766542.1">
    <property type="nucleotide sequence ID" value="NZ_WLYK01000001.1"/>
</dbReference>
<dbReference type="GO" id="GO:0008270">
    <property type="term" value="F:zinc ion binding"/>
    <property type="evidence" value="ECO:0007669"/>
    <property type="project" value="InterPro"/>
</dbReference>
<dbReference type="InterPro" id="IPR011032">
    <property type="entry name" value="GroES-like_sf"/>
</dbReference>
<name>A0A7K1FEI4_9ACTN</name>
<accession>A0A7K1FEI4</accession>
<dbReference type="Gene3D" id="3.40.50.720">
    <property type="entry name" value="NAD(P)-binding Rossmann-like Domain"/>
    <property type="match status" value="1"/>
</dbReference>
<reference evidence="9 10" key="1">
    <citation type="submission" date="2019-11" db="EMBL/GenBank/DDBJ databases">
        <authorList>
            <person name="Jiang L.-Q."/>
        </authorList>
    </citation>
    <scope>NUCLEOTIDE SEQUENCE [LARGE SCALE GENOMIC DNA]</scope>
    <source>
        <strain evidence="9 10">YIM 132087</strain>
    </source>
</reference>
<dbReference type="PROSITE" id="PS00059">
    <property type="entry name" value="ADH_ZINC"/>
    <property type="match status" value="1"/>
</dbReference>
<dbReference type="PANTHER" id="PTHR43350:SF21">
    <property type="entry name" value="S-NITROSOMYCOTHIOL REDUCTASE MSCR"/>
    <property type="match status" value="1"/>
</dbReference>
<keyword evidence="5" id="KW-0560">Oxidoreductase</keyword>
<comment type="cofactor">
    <cofactor evidence="1 6">
        <name>Zn(2+)</name>
        <dbReference type="ChEBI" id="CHEBI:29105"/>
    </cofactor>
</comment>
<dbReference type="SUPFAM" id="SSF50129">
    <property type="entry name" value="GroES-like"/>
    <property type="match status" value="1"/>
</dbReference>
<dbReference type="InterPro" id="IPR036291">
    <property type="entry name" value="NAD(P)-bd_dom_sf"/>
</dbReference>
<dbReference type="Pfam" id="PF08240">
    <property type="entry name" value="ADH_N"/>
    <property type="match status" value="1"/>
</dbReference>
<evidence type="ECO:0000313" key="10">
    <source>
        <dbReference type="Proteomes" id="UP000460221"/>
    </source>
</evidence>
<dbReference type="SUPFAM" id="SSF51735">
    <property type="entry name" value="NAD(P)-binding Rossmann-fold domains"/>
    <property type="match status" value="1"/>
</dbReference>
<sequence length="368" mass="37790">MRTTAAVARAAREPFTVEEVDLGGPGPDEVLVEIAGVGLCHTDIAARDGIYGLPYPLVLGHEGSGTVAAVGPAVTDLAIGDPVVLSFASCGGCVTCSAGRPAYCERFTEFNYIGSRPDGSATMTQPGGAMHGHFFGQSSFATHALAPRRSVVRVTTELATGLLGPLGCGIQTGAGAVMNSMDVRAGTRLVVLGGGPVGLAAVMAGAIRGCSAIVVVEPHADRRAFALTVGATAVVDPAEGPLADGLRAVVPQGADYLFDTTGRVEVISAALGVAAANATLGLVGVPQDFSVELPLNIVRAMQLGLTVKGIVEGDSDPQVFIPELLQYHREGRFPFDTMIRTYPLSDINAAVEAQHRGEVVKVVLLPGR</sequence>
<evidence type="ECO:0000256" key="5">
    <source>
        <dbReference type="ARBA" id="ARBA00023002"/>
    </source>
</evidence>
<organism evidence="9 10">
    <name type="scientific">Nakamurella alba</name>
    <dbReference type="NCBI Taxonomy" id="2665158"/>
    <lineage>
        <taxon>Bacteria</taxon>
        <taxon>Bacillati</taxon>
        <taxon>Actinomycetota</taxon>
        <taxon>Actinomycetes</taxon>
        <taxon>Nakamurellales</taxon>
        <taxon>Nakamurellaceae</taxon>
        <taxon>Nakamurella</taxon>
    </lineage>
</organism>
<dbReference type="AlphaFoldDB" id="A0A7K1FEI4"/>
<evidence type="ECO:0000259" key="7">
    <source>
        <dbReference type="Pfam" id="PF00107"/>
    </source>
</evidence>
<dbReference type="PANTHER" id="PTHR43350">
    <property type="entry name" value="NAD-DEPENDENT ALCOHOL DEHYDROGENASE"/>
    <property type="match status" value="1"/>
</dbReference>
<proteinExistence type="inferred from homology"/>
<comment type="similarity">
    <text evidence="2 6">Belongs to the zinc-containing alcohol dehydrogenase family.</text>
</comment>
<dbReference type="Proteomes" id="UP000460221">
    <property type="component" value="Unassembled WGS sequence"/>
</dbReference>
<dbReference type="Pfam" id="PF00107">
    <property type="entry name" value="ADH_zinc_N"/>
    <property type="match status" value="1"/>
</dbReference>
<dbReference type="InterPro" id="IPR013149">
    <property type="entry name" value="ADH-like_C"/>
</dbReference>
<protein>
    <submittedName>
        <fullName evidence="9">Alcohol dehydrogenase catalytic domain-containing protein</fullName>
    </submittedName>
</protein>
<dbReference type="InterPro" id="IPR013154">
    <property type="entry name" value="ADH-like_N"/>
</dbReference>
<evidence type="ECO:0000256" key="6">
    <source>
        <dbReference type="RuleBase" id="RU361277"/>
    </source>
</evidence>
<keyword evidence="10" id="KW-1185">Reference proteome</keyword>
<dbReference type="InterPro" id="IPR002328">
    <property type="entry name" value="ADH_Zn_CS"/>
</dbReference>